<dbReference type="PANTHER" id="PTHR46405:SF3">
    <property type="entry name" value="RING_U-BOX SUPERFAMILY PROTEIN"/>
    <property type="match status" value="1"/>
</dbReference>
<keyword evidence="2" id="KW-0175">Coiled coil</keyword>
<evidence type="ECO:0000313" key="6">
    <source>
        <dbReference type="Proteomes" id="UP000593562"/>
    </source>
</evidence>
<dbReference type="FunCoup" id="A0A7J7CLY9">
    <property type="interactions" value="2812"/>
</dbReference>
<feature type="domain" description="RING-type" evidence="4">
    <location>
        <begin position="796"/>
        <end position="835"/>
    </location>
</feature>
<feature type="compositionally biased region" description="Low complexity" evidence="3">
    <location>
        <begin position="346"/>
        <end position="359"/>
    </location>
</feature>
<keyword evidence="1" id="KW-0479">Metal-binding</keyword>
<proteinExistence type="predicted"/>
<dbReference type="SUPFAM" id="SSF57850">
    <property type="entry name" value="RING/U-box"/>
    <property type="match status" value="1"/>
</dbReference>
<keyword evidence="6" id="KW-1185">Reference proteome</keyword>
<dbReference type="InterPro" id="IPR046934">
    <property type="entry name" value="PIR2-like"/>
</dbReference>
<evidence type="ECO:0000256" key="2">
    <source>
        <dbReference type="SAM" id="Coils"/>
    </source>
</evidence>
<dbReference type="AlphaFoldDB" id="A0A7J7CLY9"/>
<organism evidence="5 6">
    <name type="scientific">Tripterygium wilfordii</name>
    <name type="common">Thunder God vine</name>
    <dbReference type="NCBI Taxonomy" id="458696"/>
    <lineage>
        <taxon>Eukaryota</taxon>
        <taxon>Viridiplantae</taxon>
        <taxon>Streptophyta</taxon>
        <taxon>Embryophyta</taxon>
        <taxon>Tracheophyta</taxon>
        <taxon>Spermatophyta</taxon>
        <taxon>Magnoliopsida</taxon>
        <taxon>eudicotyledons</taxon>
        <taxon>Gunneridae</taxon>
        <taxon>Pentapetalae</taxon>
        <taxon>rosids</taxon>
        <taxon>fabids</taxon>
        <taxon>Celastrales</taxon>
        <taxon>Celastraceae</taxon>
        <taxon>Tripterygium</taxon>
    </lineage>
</organism>
<keyword evidence="1" id="KW-0862">Zinc</keyword>
<dbReference type="InterPro" id="IPR001841">
    <property type="entry name" value="Znf_RING"/>
</dbReference>
<dbReference type="InterPro" id="IPR005735">
    <property type="entry name" value="Znf_LSD1"/>
</dbReference>
<dbReference type="SMART" id="SM00184">
    <property type="entry name" value="RING"/>
    <property type="match status" value="1"/>
</dbReference>
<evidence type="ECO:0000256" key="1">
    <source>
        <dbReference type="PROSITE-ProRule" id="PRU00175"/>
    </source>
</evidence>
<dbReference type="Pfam" id="PF20235">
    <property type="entry name" value="PIR2-like_helical"/>
    <property type="match status" value="1"/>
</dbReference>
<evidence type="ECO:0000256" key="3">
    <source>
        <dbReference type="SAM" id="MobiDB-lite"/>
    </source>
</evidence>
<dbReference type="Pfam" id="PF06943">
    <property type="entry name" value="zf-LSD1"/>
    <property type="match status" value="2"/>
</dbReference>
<evidence type="ECO:0000259" key="4">
    <source>
        <dbReference type="PROSITE" id="PS50089"/>
    </source>
</evidence>
<dbReference type="PANTHER" id="PTHR46405">
    <property type="entry name" value="OS05G0141500 PROTEIN"/>
    <property type="match status" value="1"/>
</dbReference>
<dbReference type="Pfam" id="PF13920">
    <property type="entry name" value="zf-C3HC4_3"/>
    <property type="match status" value="1"/>
</dbReference>
<dbReference type="CDD" id="cd23128">
    <property type="entry name" value="RING-HC_MIP1-like"/>
    <property type="match status" value="1"/>
</dbReference>
<dbReference type="InParanoid" id="A0A7J7CLY9"/>
<dbReference type="NCBIfam" id="TIGR01053">
    <property type="entry name" value="LSD1"/>
    <property type="match status" value="2"/>
</dbReference>
<protein>
    <submittedName>
        <fullName evidence="5">MND1-interacting protein 1-like</fullName>
    </submittedName>
</protein>
<dbReference type="EMBL" id="JAAARO010000015">
    <property type="protein sequence ID" value="KAF5735080.1"/>
    <property type="molecule type" value="Genomic_DNA"/>
</dbReference>
<feature type="coiled-coil region" evidence="2">
    <location>
        <begin position="576"/>
        <end position="673"/>
    </location>
</feature>
<comment type="caution">
    <text evidence="5">The sequence shown here is derived from an EMBL/GenBank/DDBJ whole genome shotgun (WGS) entry which is preliminary data.</text>
</comment>
<dbReference type="InterPro" id="IPR013083">
    <property type="entry name" value="Znf_RING/FYVE/PHD"/>
</dbReference>
<feature type="region of interest" description="Disordered" evidence="3">
    <location>
        <begin position="747"/>
        <end position="768"/>
    </location>
</feature>
<sequence length="850" mass="94264">MPVPLAPYPTPPAPYTSPPANGSQSQLVCSGCRNLLLFPVGATSVCCAVCNVVTAVPPPGTEMAQLVCGGCHTLLMYIRGATSVQCSCCHTVNLALEDSSHCRYNLFLISLSDNTDALTHTHIFTQMGCTVREKHLRTNRRSRSLKPDSESCCHLDRAAISKSILEAGLKPLNYHLGQTDSTQNPNPVTNANLNSNFDDHGWGYCTEEQLEEILLKNLEFLYNEAISKLIALGYDEDIALKAILRNGHCYGGMDVLTNILHNSLAYLNSSCGSGGGGGSSSNESSLESEPIFADLRQLEEYSLAGMVCLLQRVRPHLCKGDAMWCLLMSDLHVGRASTMEIPTPGNGNRSSNLSQSNSESVEDDRVAIAAPPLCQFHGGWGFGNGGDSDFSANGFFSYRTEMPRDIECPERFNLSPAMKSLLKRNVAMFAAGFRANSKQMMQTQACISASAGGNANQVVLGGEIPVEKNDESKFLKSQDGVNLVMSKFQDLNLDENMELSGEEQKDEIIVTLLHQIKELERQVKERKEWAHQKAMQAARKLSNDLTELKTLRMEGEETQRLKKGKQTLEDSTMKRLTEMENALRKASSQVDRANAAVRRLETENAEIRAEMEASKLSESESITTRLEVEKREKKCQKRLMAWDKQKSKLQDEITDEKEKIKELQRCLAMVERAQKESEGKWKQEVKAKELALAQVEEKRHSKEAAEASNKRKLEALRLKIDIDFQCHKDDFQRLEQELSRLKSAVQSTELNHQSNTLPSGNSDGTKPKGETIARLIQELDNLEDSSHKEGNCERQCFICMKDEVSVVFLPCAHQVLCASCSENYGKKGKATCPCCCAPIEQRIHVFGASS</sequence>
<reference evidence="5 6" key="1">
    <citation type="journal article" date="2020" name="Nat. Commun.">
        <title>Genome of Tripterygium wilfordii and identification of cytochrome P450 involved in triptolide biosynthesis.</title>
        <authorList>
            <person name="Tu L."/>
            <person name="Su P."/>
            <person name="Zhang Z."/>
            <person name="Gao L."/>
            <person name="Wang J."/>
            <person name="Hu T."/>
            <person name="Zhou J."/>
            <person name="Zhang Y."/>
            <person name="Zhao Y."/>
            <person name="Liu Y."/>
            <person name="Song Y."/>
            <person name="Tong Y."/>
            <person name="Lu Y."/>
            <person name="Yang J."/>
            <person name="Xu C."/>
            <person name="Jia M."/>
            <person name="Peters R.J."/>
            <person name="Huang L."/>
            <person name="Gao W."/>
        </authorList>
    </citation>
    <scope>NUCLEOTIDE SEQUENCE [LARGE SCALE GENOMIC DNA]</scope>
    <source>
        <strain evidence="6">cv. XIE 37</strain>
        <tissue evidence="5">Leaf</tissue>
    </source>
</reference>
<gene>
    <name evidence="5" type="ORF">HS088_TW15G00579</name>
</gene>
<dbReference type="Proteomes" id="UP000593562">
    <property type="component" value="Unassembled WGS sequence"/>
</dbReference>
<evidence type="ECO:0000313" key="5">
    <source>
        <dbReference type="EMBL" id="KAF5735080.1"/>
    </source>
</evidence>
<keyword evidence="1" id="KW-0863">Zinc-finger</keyword>
<dbReference type="PROSITE" id="PS50089">
    <property type="entry name" value="ZF_RING_2"/>
    <property type="match status" value="1"/>
</dbReference>
<feature type="region of interest" description="Disordered" evidence="3">
    <location>
        <begin position="338"/>
        <end position="362"/>
    </location>
</feature>
<dbReference type="InterPro" id="IPR046527">
    <property type="entry name" value="PIR2-like_helical"/>
</dbReference>
<dbReference type="GO" id="GO:0008270">
    <property type="term" value="F:zinc ion binding"/>
    <property type="evidence" value="ECO:0007669"/>
    <property type="project" value="UniProtKB-KW"/>
</dbReference>
<feature type="compositionally biased region" description="Polar residues" evidence="3">
    <location>
        <begin position="747"/>
        <end position="764"/>
    </location>
</feature>
<name>A0A7J7CLY9_TRIWF</name>
<dbReference type="Gene3D" id="3.30.40.10">
    <property type="entry name" value="Zinc/RING finger domain, C3HC4 (zinc finger)"/>
    <property type="match status" value="1"/>
</dbReference>
<accession>A0A7J7CLY9</accession>